<dbReference type="SUPFAM" id="SSF52540">
    <property type="entry name" value="P-loop containing nucleoside triphosphate hydrolases"/>
    <property type="match status" value="1"/>
</dbReference>
<dbReference type="GO" id="GO:0016887">
    <property type="term" value="F:ATP hydrolysis activity"/>
    <property type="evidence" value="ECO:0007669"/>
    <property type="project" value="InterPro"/>
</dbReference>
<dbReference type="InterPro" id="IPR027417">
    <property type="entry name" value="P-loop_NTPase"/>
</dbReference>
<keyword evidence="3 10" id="KW-0067">ATP-binding</keyword>
<protein>
    <recommendedName>
        <fullName evidence="7">Molybdate/tungstate import ATP-binding protein WtpC</fullName>
        <ecNumber evidence="6">7.3.2.6</ecNumber>
    </recommendedName>
</protein>
<dbReference type="EC" id="7.3.2.6" evidence="6"/>
<comment type="catalytic activity">
    <reaction evidence="8">
        <text>tungstate(in) + ATP + H2O = tungstate(out) + ADP + phosphate + H(+)</text>
        <dbReference type="Rhea" id="RHEA:35027"/>
        <dbReference type="ChEBI" id="CHEBI:15377"/>
        <dbReference type="ChEBI" id="CHEBI:15378"/>
        <dbReference type="ChEBI" id="CHEBI:30616"/>
        <dbReference type="ChEBI" id="CHEBI:43474"/>
        <dbReference type="ChEBI" id="CHEBI:46502"/>
        <dbReference type="ChEBI" id="CHEBI:456216"/>
        <dbReference type="EC" id="7.3.2.6"/>
    </reaction>
</comment>
<dbReference type="PaxDb" id="768679-TTX_0855"/>
<dbReference type="PANTHER" id="PTHR42781">
    <property type="entry name" value="SPERMIDINE/PUTRESCINE IMPORT ATP-BINDING PROTEIN POTA"/>
    <property type="match status" value="1"/>
</dbReference>
<evidence type="ECO:0000256" key="6">
    <source>
        <dbReference type="ARBA" id="ARBA00039025"/>
    </source>
</evidence>
<reference evidence="10 11" key="1">
    <citation type="journal article" date="2011" name="PLoS ONE">
        <title>The complete genome sequence of Thermoproteus tenax: a physiologically versatile member of the Crenarchaeota.</title>
        <authorList>
            <person name="Siebers B."/>
            <person name="Zaparty M."/>
            <person name="Raddatz G."/>
            <person name="Tjaden B."/>
            <person name="Albers S.V."/>
            <person name="Bell S.D."/>
            <person name="Blombach F."/>
            <person name="Kletzin A."/>
            <person name="Kyrpides N."/>
            <person name="Lanz C."/>
            <person name="Plagens A."/>
            <person name="Rampp M."/>
            <person name="Rosinus A."/>
            <person name="von Jan M."/>
            <person name="Makarova K.S."/>
            <person name="Klenk H.P."/>
            <person name="Schuster S.C."/>
            <person name="Hensel R."/>
        </authorList>
    </citation>
    <scope>NUCLEOTIDE SEQUENCE [LARGE SCALE GENOMIC DNA]</scope>
    <source>
        <strain evidence="11">ATCC 35583 / DSM 2078 / JCM 9277 / NBRC 100435 / Kra 1</strain>
    </source>
</reference>
<evidence type="ECO:0000256" key="1">
    <source>
        <dbReference type="ARBA" id="ARBA00022448"/>
    </source>
</evidence>
<comment type="subunit">
    <text evidence="5">The complex is composed of two ATP-binding proteins (WtpC), two transmembrane proteins (WtpB) and a solute-binding protein (WtpA).</text>
</comment>
<dbReference type="GO" id="GO:0005524">
    <property type="term" value="F:ATP binding"/>
    <property type="evidence" value="ECO:0007669"/>
    <property type="project" value="UniProtKB-KW"/>
</dbReference>
<accession>G4RPL5</accession>
<dbReference type="EMBL" id="FN869859">
    <property type="protein sequence ID" value="CCC81510.1"/>
    <property type="molecule type" value="Genomic_DNA"/>
</dbReference>
<dbReference type="GeneID" id="11261750"/>
<dbReference type="PANTHER" id="PTHR42781:SF4">
    <property type="entry name" value="SPERMIDINE_PUTRESCINE IMPORT ATP-BINDING PROTEIN POTA"/>
    <property type="match status" value="1"/>
</dbReference>
<dbReference type="Proteomes" id="UP000002654">
    <property type="component" value="Chromosome"/>
</dbReference>
<evidence type="ECO:0000256" key="4">
    <source>
        <dbReference type="ARBA" id="ARBA00038307"/>
    </source>
</evidence>
<gene>
    <name evidence="10" type="primary">cysA</name>
    <name evidence="10" type="ordered locus">TTX_0855</name>
</gene>
<dbReference type="Pfam" id="PF00005">
    <property type="entry name" value="ABC_tran"/>
    <property type="match status" value="1"/>
</dbReference>
<evidence type="ECO:0000256" key="7">
    <source>
        <dbReference type="ARBA" id="ARBA00041133"/>
    </source>
</evidence>
<evidence type="ECO:0000256" key="5">
    <source>
        <dbReference type="ARBA" id="ARBA00038781"/>
    </source>
</evidence>
<dbReference type="InterPro" id="IPR003593">
    <property type="entry name" value="AAA+_ATPase"/>
</dbReference>
<dbReference type="InterPro" id="IPR003439">
    <property type="entry name" value="ABC_transporter-like_ATP-bd"/>
</dbReference>
<feature type="domain" description="ABC transporter" evidence="9">
    <location>
        <begin position="1"/>
        <end position="229"/>
    </location>
</feature>
<dbReference type="SMART" id="SM00382">
    <property type="entry name" value="AAA"/>
    <property type="match status" value="1"/>
</dbReference>
<dbReference type="RefSeq" id="WP_014126766.1">
    <property type="nucleotide sequence ID" value="NC_016070.1"/>
</dbReference>
<keyword evidence="11" id="KW-1185">Reference proteome</keyword>
<keyword evidence="1" id="KW-0813">Transport</keyword>
<evidence type="ECO:0000256" key="2">
    <source>
        <dbReference type="ARBA" id="ARBA00022741"/>
    </source>
</evidence>
<evidence type="ECO:0000256" key="3">
    <source>
        <dbReference type="ARBA" id="ARBA00022840"/>
    </source>
</evidence>
<evidence type="ECO:0000313" key="10">
    <source>
        <dbReference type="EMBL" id="CCC81510.1"/>
    </source>
</evidence>
<evidence type="ECO:0000313" key="11">
    <source>
        <dbReference type="Proteomes" id="UP000002654"/>
    </source>
</evidence>
<dbReference type="eggNOG" id="arCOG00175">
    <property type="taxonomic scope" value="Archaea"/>
</dbReference>
<dbReference type="HOGENOM" id="CLU_000604_1_1_2"/>
<dbReference type="Gene3D" id="3.40.50.300">
    <property type="entry name" value="P-loop containing nucleotide triphosphate hydrolases"/>
    <property type="match status" value="1"/>
</dbReference>
<proteinExistence type="inferred from homology"/>
<organism evidence="10 11">
    <name type="scientific">Thermoproteus tenax (strain ATCC 35583 / DSM 2078 / JCM 9277 / NBRC 100435 / Kra 1)</name>
    <dbReference type="NCBI Taxonomy" id="768679"/>
    <lineage>
        <taxon>Archaea</taxon>
        <taxon>Thermoproteota</taxon>
        <taxon>Thermoprotei</taxon>
        <taxon>Thermoproteales</taxon>
        <taxon>Thermoproteaceae</taxon>
        <taxon>Thermoproteus</taxon>
    </lineage>
</organism>
<evidence type="ECO:0000259" key="9">
    <source>
        <dbReference type="PROSITE" id="PS50893"/>
    </source>
</evidence>
<keyword evidence="2" id="KW-0547">Nucleotide-binding</keyword>
<sequence>MLELRGLRAKVGDFSLGPIDLSVESKYLVVMGPNGSGKTTLLKSIAGLIRSEGSVLLDGEDISKLPPERRGIAYVPQSYSLFNNMTVYANIEFGLKMRGVPRRERRRLVVDIAERLGIDDFLDKKPTELSGGQKQRVALARALVVRPRLLLLDEPMSNLDVGVREDALLILRTIQREYGTPVLHVTHDREEAYALAEQLAVMYGGRIVEVGRPEDLYSRPRHAITAQLVGFYVLRSGDKCIGVRPNGVIVGSGSLRGRVLDVIRGNDRMRAIIEVDGQRISAYIHSDIRGEITLDIIDPLILNC</sequence>
<comment type="similarity">
    <text evidence="4">Belongs to the ABC transporter superfamily. Sulfate/tungstate importer (TC 3.A.1.6) family.</text>
</comment>
<evidence type="ECO:0000256" key="8">
    <source>
        <dbReference type="ARBA" id="ARBA00047936"/>
    </source>
</evidence>
<dbReference type="AlphaFoldDB" id="G4RPL5"/>
<dbReference type="PATRIC" id="fig|768679.9.peg.864"/>
<dbReference type="OrthoDB" id="31298at2157"/>
<dbReference type="PROSITE" id="PS50893">
    <property type="entry name" value="ABC_TRANSPORTER_2"/>
    <property type="match status" value="1"/>
</dbReference>
<dbReference type="InterPro" id="IPR017871">
    <property type="entry name" value="ABC_transporter-like_CS"/>
</dbReference>
<dbReference type="GO" id="GO:1901238">
    <property type="term" value="F:ABC-type tungstate transporter activity"/>
    <property type="evidence" value="ECO:0007669"/>
    <property type="project" value="UniProtKB-EC"/>
</dbReference>
<dbReference type="STRING" id="768679.TTX_0855"/>
<dbReference type="InterPro" id="IPR050093">
    <property type="entry name" value="ABC_SmlMolc_Importer"/>
</dbReference>
<dbReference type="PROSITE" id="PS00211">
    <property type="entry name" value="ABC_TRANSPORTER_1"/>
    <property type="match status" value="1"/>
</dbReference>
<dbReference type="KEGG" id="ttn:TTX_0855"/>
<name>G4RPL5_THETK</name>